<dbReference type="SUPFAM" id="SSF88697">
    <property type="entry name" value="PUA domain-like"/>
    <property type="match status" value="1"/>
</dbReference>
<evidence type="ECO:0000313" key="2">
    <source>
        <dbReference type="EMBL" id="QLH81012.1"/>
    </source>
</evidence>
<keyword evidence="3" id="KW-1185">Reference proteome</keyword>
<dbReference type="Pfam" id="PF04266">
    <property type="entry name" value="ASCH"/>
    <property type="match status" value="1"/>
</dbReference>
<proteinExistence type="predicted"/>
<evidence type="ECO:0000313" key="3">
    <source>
        <dbReference type="Proteomes" id="UP000509346"/>
    </source>
</evidence>
<dbReference type="Gene3D" id="2.30.130.30">
    <property type="entry name" value="Hypothetical protein"/>
    <property type="match status" value="1"/>
</dbReference>
<sequence>MASDGSKTLVFADEYVAPILSGEKTATVRYNDGGAIEVGDTVPAVMESGTQFATLEITRTATVLAVEAMEVLELFAANYPTETVKGLINGVDQHYDDPIGPETLVRVIIFEEVDDA</sequence>
<feature type="domain" description="ASCH" evidence="1">
    <location>
        <begin position="9"/>
        <end position="114"/>
    </location>
</feature>
<protein>
    <submittedName>
        <fullName evidence="2">ASCH domain-containing protein</fullName>
    </submittedName>
</protein>
<dbReference type="InterPro" id="IPR015947">
    <property type="entry name" value="PUA-like_sf"/>
</dbReference>
<name>A0A7D5TR60_9EURY</name>
<dbReference type="KEGG" id="hpel:HZS54_04890"/>
<accession>A0A7D5TR60</accession>
<dbReference type="EMBL" id="CP058909">
    <property type="protein sequence ID" value="QLH81012.1"/>
    <property type="molecule type" value="Genomic_DNA"/>
</dbReference>
<reference evidence="2 3" key="1">
    <citation type="submission" date="2020-07" db="EMBL/GenBank/DDBJ databases">
        <title>Halosimplex litoreum sp. nov. and Halosimplex rubrum sp. nov., isolated from different salt environments.</title>
        <authorList>
            <person name="Cui H."/>
        </authorList>
    </citation>
    <scope>NUCLEOTIDE SEQUENCE [LARGE SCALE GENOMIC DNA]</scope>
    <source>
        <strain evidence="2 3">R2</strain>
    </source>
</reference>
<evidence type="ECO:0000259" key="1">
    <source>
        <dbReference type="SMART" id="SM01022"/>
    </source>
</evidence>
<organism evidence="2 3">
    <name type="scientific">Halosimplex pelagicum</name>
    <dbReference type="NCBI Taxonomy" id="869886"/>
    <lineage>
        <taxon>Archaea</taxon>
        <taxon>Methanobacteriati</taxon>
        <taxon>Methanobacteriota</taxon>
        <taxon>Stenosarchaea group</taxon>
        <taxon>Halobacteria</taxon>
        <taxon>Halobacteriales</taxon>
        <taxon>Haloarculaceae</taxon>
        <taxon>Halosimplex</taxon>
    </lineage>
</organism>
<dbReference type="SMART" id="SM01022">
    <property type="entry name" value="ASCH"/>
    <property type="match status" value="1"/>
</dbReference>
<gene>
    <name evidence="2" type="ORF">HZS54_04890</name>
</gene>
<dbReference type="Proteomes" id="UP000509346">
    <property type="component" value="Chromosome"/>
</dbReference>
<dbReference type="AlphaFoldDB" id="A0A7D5TR60"/>
<dbReference type="InterPro" id="IPR007374">
    <property type="entry name" value="ASCH_domain"/>
</dbReference>
<dbReference type="RefSeq" id="WP_179920825.1">
    <property type="nucleotide sequence ID" value="NZ_CP058909.1"/>
</dbReference>
<dbReference type="GeneID" id="56081901"/>